<dbReference type="Gene3D" id="3.30.40.10">
    <property type="entry name" value="Zinc/RING finger domain, C3HC4 (zinc finger)"/>
    <property type="match status" value="1"/>
</dbReference>
<dbReference type="PROSITE" id="PS50089">
    <property type="entry name" value="ZF_RING_2"/>
    <property type="match status" value="1"/>
</dbReference>
<sequence length="245" mass="26862">MGQLGEILGFGFQARVEIERGARTIVDQFRGRMDGVDRVIRRKTLVERLGLKNIGCCGSTWSLRSTTVSERDDDEEEYDPPEPQIEAINVNNAQPQIESTPDCINHSPAASGMNLAAALAAERHLRAVLDSDNGGIDPGPSPASNNEWYDATAETAPRTPFRVSLMRLLEETDCWDREVKKGESGAAAESGSGDSVCCVCMGRKKGAAFIPCGHTFCRVCSRELWLNRGTCPLCNRLILEILDIY</sequence>
<keyword evidence="1" id="KW-0862">Zinc</keyword>
<protein>
    <recommendedName>
        <fullName evidence="2">RING-type domain-containing protein</fullName>
    </recommendedName>
</protein>
<proteinExistence type="predicted"/>
<dbReference type="PANTHER" id="PTHR46629">
    <property type="entry name" value="OS01G0917900 PROTEIN"/>
    <property type="match status" value="1"/>
</dbReference>
<keyword evidence="1" id="KW-0479">Metal-binding</keyword>
<gene>
    <name evidence="3" type="ORF">FPE_LOCUS7682</name>
</gene>
<keyword evidence="4" id="KW-1185">Reference proteome</keyword>
<dbReference type="AlphaFoldDB" id="A0AAD1Z4I4"/>
<dbReference type="CDD" id="cd16449">
    <property type="entry name" value="RING-HC"/>
    <property type="match status" value="1"/>
</dbReference>
<dbReference type="InterPro" id="IPR001841">
    <property type="entry name" value="Znf_RING"/>
</dbReference>
<dbReference type="Pfam" id="PF13920">
    <property type="entry name" value="zf-C3HC4_3"/>
    <property type="match status" value="1"/>
</dbReference>
<reference evidence="3" key="1">
    <citation type="submission" date="2023-05" db="EMBL/GenBank/DDBJ databases">
        <authorList>
            <person name="Huff M."/>
        </authorList>
    </citation>
    <scope>NUCLEOTIDE SEQUENCE</scope>
</reference>
<feature type="domain" description="RING-type" evidence="2">
    <location>
        <begin position="197"/>
        <end position="235"/>
    </location>
</feature>
<evidence type="ECO:0000256" key="1">
    <source>
        <dbReference type="PROSITE-ProRule" id="PRU00175"/>
    </source>
</evidence>
<evidence type="ECO:0000313" key="4">
    <source>
        <dbReference type="Proteomes" id="UP000834106"/>
    </source>
</evidence>
<dbReference type="SUPFAM" id="SSF57850">
    <property type="entry name" value="RING/U-box"/>
    <property type="match status" value="1"/>
</dbReference>
<dbReference type="GO" id="GO:0008270">
    <property type="term" value="F:zinc ion binding"/>
    <property type="evidence" value="ECO:0007669"/>
    <property type="project" value="UniProtKB-KW"/>
</dbReference>
<name>A0AAD1Z4I4_9LAMI</name>
<organism evidence="3 4">
    <name type="scientific">Fraxinus pennsylvanica</name>
    <dbReference type="NCBI Taxonomy" id="56036"/>
    <lineage>
        <taxon>Eukaryota</taxon>
        <taxon>Viridiplantae</taxon>
        <taxon>Streptophyta</taxon>
        <taxon>Embryophyta</taxon>
        <taxon>Tracheophyta</taxon>
        <taxon>Spermatophyta</taxon>
        <taxon>Magnoliopsida</taxon>
        <taxon>eudicotyledons</taxon>
        <taxon>Gunneridae</taxon>
        <taxon>Pentapetalae</taxon>
        <taxon>asterids</taxon>
        <taxon>lamiids</taxon>
        <taxon>Lamiales</taxon>
        <taxon>Oleaceae</taxon>
        <taxon>Oleeae</taxon>
        <taxon>Fraxinus</taxon>
    </lineage>
</organism>
<dbReference type="Proteomes" id="UP000834106">
    <property type="component" value="Chromosome 4"/>
</dbReference>
<dbReference type="EMBL" id="OU503039">
    <property type="protein sequence ID" value="CAI9760252.1"/>
    <property type="molecule type" value="Genomic_DNA"/>
</dbReference>
<dbReference type="InterPro" id="IPR013083">
    <property type="entry name" value="Znf_RING/FYVE/PHD"/>
</dbReference>
<dbReference type="SMART" id="SM00184">
    <property type="entry name" value="RING"/>
    <property type="match status" value="1"/>
</dbReference>
<evidence type="ECO:0000259" key="2">
    <source>
        <dbReference type="PROSITE" id="PS50089"/>
    </source>
</evidence>
<keyword evidence="1" id="KW-0863">Zinc-finger</keyword>
<accession>A0AAD1Z4I4</accession>
<evidence type="ECO:0000313" key="3">
    <source>
        <dbReference type="EMBL" id="CAI9760252.1"/>
    </source>
</evidence>